<proteinExistence type="predicted"/>
<organism evidence="1 2">
    <name type="scientific">Dactylonectria macrodidyma</name>
    <dbReference type="NCBI Taxonomy" id="307937"/>
    <lineage>
        <taxon>Eukaryota</taxon>
        <taxon>Fungi</taxon>
        <taxon>Dikarya</taxon>
        <taxon>Ascomycota</taxon>
        <taxon>Pezizomycotina</taxon>
        <taxon>Sordariomycetes</taxon>
        <taxon>Hypocreomycetidae</taxon>
        <taxon>Hypocreales</taxon>
        <taxon>Nectriaceae</taxon>
        <taxon>Dactylonectria</taxon>
    </lineage>
</organism>
<evidence type="ECO:0000313" key="2">
    <source>
        <dbReference type="Proteomes" id="UP000738349"/>
    </source>
</evidence>
<protein>
    <submittedName>
        <fullName evidence="1">Uncharacterized protein</fullName>
    </submittedName>
</protein>
<dbReference type="OrthoDB" id="5044281at2759"/>
<evidence type="ECO:0000313" key="1">
    <source>
        <dbReference type="EMBL" id="KAH7170498.1"/>
    </source>
</evidence>
<name>A0A9P9FQF2_9HYPO</name>
<keyword evidence="2" id="KW-1185">Reference proteome</keyword>
<accession>A0A9P9FQF2</accession>
<comment type="caution">
    <text evidence="1">The sequence shown here is derived from an EMBL/GenBank/DDBJ whole genome shotgun (WGS) entry which is preliminary data.</text>
</comment>
<dbReference type="EMBL" id="JAGMUV010000002">
    <property type="protein sequence ID" value="KAH7170498.1"/>
    <property type="molecule type" value="Genomic_DNA"/>
</dbReference>
<dbReference type="AlphaFoldDB" id="A0A9P9FQF2"/>
<reference evidence="1" key="1">
    <citation type="journal article" date="2021" name="Nat. Commun.">
        <title>Genetic determinants of endophytism in the Arabidopsis root mycobiome.</title>
        <authorList>
            <person name="Mesny F."/>
            <person name="Miyauchi S."/>
            <person name="Thiergart T."/>
            <person name="Pickel B."/>
            <person name="Atanasova L."/>
            <person name="Karlsson M."/>
            <person name="Huettel B."/>
            <person name="Barry K.W."/>
            <person name="Haridas S."/>
            <person name="Chen C."/>
            <person name="Bauer D."/>
            <person name="Andreopoulos W."/>
            <person name="Pangilinan J."/>
            <person name="LaButti K."/>
            <person name="Riley R."/>
            <person name="Lipzen A."/>
            <person name="Clum A."/>
            <person name="Drula E."/>
            <person name="Henrissat B."/>
            <person name="Kohler A."/>
            <person name="Grigoriev I.V."/>
            <person name="Martin F.M."/>
            <person name="Hacquard S."/>
        </authorList>
    </citation>
    <scope>NUCLEOTIDE SEQUENCE</scope>
    <source>
        <strain evidence="1">MPI-CAGE-AT-0147</strain>
    </source>
</reference>
<gene>
    <name evidence="1" type="ORF">EDB81DRAFT_909062</name>
</gene>
<dbReference type="Proteomes" id="UP000738349">
    <property type="component" value="Unassembled WGS sequence"/>
</dbReference>
<sequence length="398" mass="46133">MNGSTHGKPIQYFGSLSDEAKLLLKWCPIDWCMSFIYNTGYIACTEHCCNNNDDETRSPETLFIPHFNPSALPAKRVNASTKLIQWFIPDSTRAPKTDDTKDVVILEDVDEPLSDFWAAKMLDDHRGKDVSDIIDMDLSTLPPAQLHQVMALRNEYLRHRMNQTRHPAVADRTGHLTEKRNFTRHFMEKYVLFSLPLAWLADTAFWSRPAKGFDELSKAYLAWRKIWFTFVFRQGAEPISPRLELLESSIQHILPILNLWGDVRNDYNLYHYGELTRRDLRYTYEQEPDALHYLLANNSIWKEECLILDNYVGLRREMNRDHFHLAKRAAQRAGTAMDNLLQAEANMKADKDKSKESANKFARQKMLYIAKSRFLEIEAAYLGHPIPGGPETQQTPNP</sequence>